<dbReference type="SMART" id="SM00382">
    <property type="entry name" value="AAA"/>
    <property type="match status" value="1"/>
</dbReference>
<dbReference type="InterPro" id="IPR036640">
    <property type="entry name" value="ABC1_TM_sf"/>
</dbReference>
<dbReference type="GO" id="GO:0005524">
    <property type="term" value="F:ATP binding"/>
    <property type="evidence" value="ECO:0007669"/>
    <property type="project" value="UniProtKB-KW"/>
</dbReference>
<dbReference type="Gene3D" id="3.40.50.300">
    <property type="entry name" value="P-loop containing nucleotide triphosphate hydrolases"/>
    <property type="match status" value="1"/>
</dbReference>
<evidence type="ECO:0000259" key="8">
    <source>
        <dbReference type="PROSITE" id="PS50893"/>
    </source>
</evidence>
<dbReference type="SUPFAM" id="SSF90123">
    <property type="entry name" value="ABC transporter transmembrane region"/>
    <property type="match status" value="1"/>
</dbReference>
<evidence type="ECO:0000256" key="5">
    <source>
        <dbReference type="ARBA" id="ARBA00022989"/>
    </source>
</evidence>
<dbReference type="PANTHER" id="PTHR43394">
    <property type="entry name" value="ATP-DEPENDENT PERMEASE MDL1, MITOCHONDRIAL"/>
    <property type="match status" value="1"/>
</dbReference>
<dbReference type="RefSeq" id="WP_135337536.1">
    <property type="nucleotide sequence ID" value="NZ_JBHLTX010000051.1"/>
</dbReference>
<evidence type="ECO:0000256" key="7">
    <source>
        <dbReference type="SAM" id="Phobius"/>
    </source>
</evidence>
<dbReference type="GO" id="GO:0016887">
    <property type="term" value="F:ATP hydrolysis activity"/>
    <property type="evidence" value="ECO:0007669"/>
    <property type="project" value="InterPro"/>
</dbReference>
<evidence type="ECO:0000256" key="2">
    <source>
        <dbReference type="ARBA" id="ARBA00022692"/>
    </source>
</evidence>
<dbReference type="InterPro" id="IPR003439">
    <property type="entry name" value="ABC_transporter-like_ATP-bd"/>
</dbReference>
<keyword evidence="5 7" id="KW-1133">Transmembrane helix</keyword>
<sequence length="662" mass="71055">MDDVTTCPQRKTAGRARGARGAVTLPLPPATAQAAPTGAALGDELTDAYWVTWDGAASRTSLRHMLGRLPAISRRVLRLAWDADPRATAGVVVAQLLSAVMGAFGLWASVGVLQALFAQGATADRVRSALPSLVLVAGLLMVRAVLDAVVALGQARLVPRVRRTAETEFLRLTAHVRLEAVDDAHWSDDSYRAFDRGLYYTRESIGQLIQLASALLSLVGAAGVLTLLHPLLLPLLLASVLPQGLAAVRSARARFLSQVRHSTLQRRIRMFSWLLLDRSSAAELRSCRAQSALLGEHERIARLIETEDGRLGRQEAATGLLGRALGGAATALTYATLIWMTMGGWLPLAAGGGAVLAIRTGQSTLSRIVLALHYVYEHALWVDDLLEFQDRCRALRPRRTGRPAPERVKTISVEDLVYAYPDAGAPALRGVSMTLHAGSTVAFVGANGSGKSTMSKLLAGLYEADAGAIRWDGVDLRELDNETVHGRVAMVLQDPVKWPLSALANITVSAGTITAADPERARDAAVDSGADRVIAGLPHGWTTPLSKRFREGSELSGGNWAKFAVARGLYKDASLLILDEPTANMDPRAEHAVYSSVLHGRRNPERITVLISHRLASVVECDRIYVFQDGRVAESGTHAELMALGGEYAQMFTLQAAAYRAA</sequence>
<evidence type="ECO:0000313" key="9">
    <source>
        <dbReference type="EMBL" id="TGB17093.1"/>
    </source>
</evidence>
<dbReference type="EMBL" id="SRID01000020">
    <property type="protein sequence ID" value="TGB17093.1"/>
    <property type="molecule type" value="Genomic_DNA"/>
</dbReference>
<feature type="transmembrane region" description="Helical" evidence="7">
    <location>
        <begin position="205"/>
        <end position="225"/>
    </location>
</feature>
<comment type="caution">
    <text evidence="9">The sequence shown here is derived from an EMBL/GenBank/DDBJ whole genome shotgun (WGS) entry which is preliminary data.</text>
</comment>
<evidence type="ECO:0000256" key="3">
    <source>
        <dbReference type="ARBA" id="ARBA00022741"/>
    </source>
</evidence>
<dbReference type="InterPro" id="IPR003593">
    <property type="entry name" value="AAA+_ATPase"/>
</dbReference>
<dbReference type="InterPro" id="IPR039421">
    <property type="entry name" value="Type_1_exporter"/>
</dbReference>
<keyword evidence="10" id="KW-1185">Reference proteome</keyword>
<keyword evidence="4 9" id="KW-0067">ATP-binding</keyword>
<dbReference type="Gene3D" id="1.20.1560.10">
    <property type="entry name" value="ABC transporter type 1, transmembrane domain"/>
    <property type="match status" value="1"/>
</dbReference>
<evidence type="ECO:0000256" key="1">
    <source>
        <dbReference type="ARBA" id="ARBA00004651"/>
    </source>
</evidence>
<dbReference type="Proteomes" id="UP000297948">
    <property type="component" value="Unassembled WGS sequence"/>
</dbReference>
<dbReference type="PANTHER" id="PTHR43394:SF1">
    <property type="entry name" value="ATP-BINDING CASSETTE SUB-FAMILY B MEMBER 10, MITOCHONDRIAL"/>
    <property type="match status" value="1"/>
</dbReference>
<dbReference type="PROSITE" id="PS00211">
    <property type="entry name" value="ABC_TRANSPORTER_1"/>
    <property type="match status" value="1"/>
</dbReference>
<keyword evidence="2 7" id="KW-0812">Transmembrane</keyword>
<dbReference type="PROSITE" id="PS50893">
    <property type="entry name" value="ABC_TRANSPORTER_2"/>
    <property type="match status" value="1"/>
</dbReference>
<feature type="transmembrane region" description="Helical" evidence="7">
    <location>
        <begin position="96"/>
        <end position="117"/>
    </location>
</feature>
<feature type="transmembrane region" description="Helical" evidence="7">
    <location>
        <begin position="129"/>
        <end position="153"/>
    </location>
</feature>
<dbReference type="SUPFAM" id="SSF52540">
    <property type="entry name" value="P-loop containing nucleoside triphosphate hydrolases"/>
    <property type="match status" value="1"/>
</dbReference>
<reference evidence="9 10" key="1">
    <citation type="submission" date="2019-03" db="EMBL/GenBank/DDBJ databases">
        <authorList>
            <person name="Gonzalez-Pimentel J.L."/>
        </authorList>
    </citation>
    <scope>NUCLEOTIDE SEQUENCE [LARGE SCALE GENOMIC DNA]</scope>
    <source>
        <strain evidence="9 10">JCM 31289</strain>
    </source>
</reference>
<dbReference type="GO" id="GO:0015421">
    <property type="term" value="F:ABC-type oligopeptide transporter activity"/>
    <property type="evidence" value="ECO:0007669"/>
    <property type="project" value="TreeGrafter"/>
</dbReference>
<keyword evidence="3" id="KW-0547">Nucleotide-binding</keyword>
<dbReference type="OrthoDB" id="9806127at2"/>
<organism evidence="9 10">
    <name type="scientific">Streptomyces palmae</name>
    <dbReference type="NCBI Taxonomy" id="1701085"/>
    <lineage>
        <taxon>Bacteria</taxon>
        <taxon>Bacillati</taxon>
        <taxon>Actinomycetota</taxon>
        <taxon>Actinomycetes</taxon>
        <taxon>Kitasatosporales</taxon>
        <taxon>Streptomycetaceae</taxon>
        <taxon>Streptomyces</taxon>
    </lineage>
</organism>
<gene>
    <name evidence="9" type="ORF">E4099_04135</name>
</gene>
<evidence type="ECO:0000313" key="10">
    <source>
        <dbReference type="Proteomes" id="UP000297948"/>
    </source>
</evidence>
<dbReference type="InterPro" id="IPR017871">
    <property type="entry name" value="ABC_transporter-like_CS"/>
</dbReference>
<protein>
    <submittedName>
        <fullName evidence="9">ABC transporter ATP-binding protein</fullName>
    </submittedName>
</protein>
<dbReference type="AlphaFoldDB" id="A0A4Z0HIE2"/>
<feature type="domain" description="ABC transporter" evidence="8">
    <location>
        <begin position="411"/>
        <end position="654"/>
    </location>
</feature>
<evidence type="ECO:0000256" key="6">
    <source>
        <dbReference type="ARBA" id="ARBA00023136"/>
    </source>
</evidence>
<dbReference type="InterPro" id="IPR027417">
    <property type="entry name" value="P-loop_NTPase"/>
</dbReference>
<evidence type="ECO:0000256" key="4">
    <source>
        <dbReference type="ARBA" id="ARBA00022840"/>
    </source>
</evidence>
<proteinExistence type="predicted"/>
<accession>A0A4Z0HIE2</accession>
<keyword evidence="6 7" id="KW-0472">Membrane</keyword>
<comment type="subcellular location">
    <subcellularLocation>
        <location evidence="1">Cell membrane</location>
        <topology evidence="1">Multi-pass membrane protein</topology>
    </subcellularLocation>
</comment>
<dbReference type="Pfam" id="PF00005">
    <property type="entry name" value="ABC_tran"/>
    <property type="match status" value="1"/>
</dbReference>
<dbReference type="GO" id="GO:0005886">
    <property type="term" value="C:plasma membrane"/>
    <property type="evidence" value="ECO:0007669"/>
    <property type="project" value="UniProtKB-SubCell"/>
</dbReference>
<name>A0A4Z0HIE2_9ACTN</name>